<dbReference type="CDD" id="cd07214">
    <property type="entry name" value="Pat17_isozyme_like"/>
    <property type="match status" value="1"/>
</dbReference>
<evidence type="ECO:0000256" key="3">
    <source>
        <dbReference type="ARBA" id="ARBA00022821"/>
    </source>
</evidence>
<dbReference type="PANTHER" id="PTHR32176">
    <property type="entry name" value="XYLOSE ISOMERASE"/>
    <property type="match status" value="1"/>
</dbReference>
<keyword evidence="3" id="KW-0611">Plant defense</keyword>
<keyword evidence="4 6" id="KW-0442">Lipid degradation</keyword>
<feature type="active site" description="Proton acceptor" evidence="6">
    <location>
        <position position="230"/>
    </location>
</feature>
<dbReference type="Pfam" id="PF01734">
    <property type="entry name" value="Patatin"/>
    <property type="match status" value="1"/>
</dbReference>
<evidence type="ECO:0000256" key="6">
    <source>
        <dbReference type="PROSITE-ProRule" id="PRU01161"/>
    </source>
</evidence>
<dbReference type="GO" id="GO:0004620">
    <property type="term" value="F:phospholipase activity"/>
    <property type="evidence" value="ECO:0007669"/>
    <property type="project" value="TreeGrafter"/>
</dbReference>
<feature type="short sequence motif" description="DGA/G" evidence="6">
    <location>
        <begin position="230"/>
        <end position="232"/>
    </location>
</feature>
<name>A0A4Y7K4H5_PAPSO</name>
<keyword evidence="10" id="KW-1185">Reference proteome</keyword>
<reference evidence="9 10" key="1">
    <citation type="journal article" date="2018" name="Science">
        <title>The opium poppy genome and morphinan production.</title>
        <authorList>
            <person name="Guo L."/>
            <person name="Winzer T."/>
            <person name="Yang X."/>
            <person name="Li Y."/>
            <person name="Ning Z."/>
            <person name="He Z."/>
            <person name="Teodor R."/>
            <person name="Lu Y."/>
            <person name="Bowser T.A."/>
            <person name="Graham I.A."/>
            <person name="Ye K."/>
        </authorList>
    </citation>
    <scope>NUCLEOTIDE SEQUENCE [LARGE SCALE GENOMIC DNA]</scope>
    <source>
        <strain evidence="10">cv. HN1</strain>
        <tissue evidence="9">Leaves</tissue>
    </source>
</reference>
<dbReference type="PROSITE" id="PS51635">
    <property type="entry name" value="PNPLA"/>
    <property type="match status" value="1"/>
</dbReference>
<dbReference type="FunFam" id="3.40.1090.10:FF:000005">
    <property type="entry name" value="Patatin"/>
    <property type="match status" value="1"/>
</dbReference>
<evidence type="ECO:0000313" key="9">
    <source>
        <dbReference type="EMBL" id="RZC67250.1"/>
    </source>
</evidence>
<comment type="function">
    <text evidence="7">Lipolytic acyl hydrolase (LAH).</text>
</comment>
<dbReference type="GO" id="GO:0006952">
    <property type="term" value="P:defense response"/>
    <property type="evidence" value="ECO:0007669"/>
    <property type="project" value="UniProtKB-KW"/>
</dbReference>
<dbReference type="OMA" id="RRHANHY"/>
<evidence type="ECO:0000256" key="4">
    <source>
        <dbReference type="ARBA" id="ARBA00022963"/>
    </source>
</evidence>
<dbReference type="Proteomes" id="UP000316621">
    <property type="component" value="Chromosome 6"/>
</dbReference>
<dbReference type="EC" id="3.1.1.-" evidence="7"/>
<dbReference type="InterPro" id="IPR002641">
    <property type="entry name" value="PNPLA_dom"/>
</dbReference>
<keyword evidence="5 6" id="KW-0443">Lipid metabolism</keyword>
<evidence type="ECO:0000259" key="8">
    <source>
        <dbReference type="PROSITE" id="PS51635"/>
    </source>
</evidence>
<dbReference type="GO" id="GO:0016042">
    <property type="term" value="P:lipid catabolic process"/>
    <property type="evidence" value="ECO:0007669"/>
    <property type="project" value="UniProtKB-UniRule"/>
</dbReference>
<comment type="similarity">
    <text evidence="1 7">Belongs to the patatin family.</text>
</comment>
<feature type="active site" description="Nucleophile" evidence="6">
    <location>
        <position position="79"/>
    </location>
</feature>
<organism evidence="9 10">
    <name type="scientific">Papaver somniferum</name>
    <name type="common">Opium poppy</name>
    <dbReference type="NCBI Taxonomy" id="3469"/>
    <lineage>
        <taxon>Eukaryota</taxon>
        <taxon>Viridiplantae</taxon>
        <taxon>Streptophyta</taxon>
        <taxon>Embryophyta</taxon>
        <taxon>Tracheophyta</taxon>
        <taxon>Spermatophyta</taxon>
        <taxon>Magnoliopsida</taxon>
        <taxon>Ranunculales</taxon>
        <taxon>Papaveraceae</taxon>
        <taxon>Papaveroideae</taxon>
        <taxon>Papaver</taxon>
    </lineage>
</organism>
<evidence type="ECO:0000256" key="2">
    <source>
        <dbReference type="ARBA" id="ARBA00022801"/>
    </source>
</evidence>
<dbReference type="AlphaFoldDB" id="A0A4Y7K4H5"/>
<comment type="domain">
    <text evidence="7">The nitrogen atoms of the two glycine residues in the GGXR motif define the oxyanion hole, and stabilize the oxyanion that forms during the nucleophilic attack by the catalytic serine during substrate cleavage.</text>
</comment>
<dbReference type="Gene3D" id="3.40.1090.10">
    <property type="entry name" value="Cytosolic phospholipase A2 catalytic domain"/>
    <property type="match status" value="1"/>
</dbReference>
<feature type="domain" description="PNPLA" evidence="8">
    <location>
        <begin position="35"/>
        <end position="243"/>
    </location>
</feature>
<dbReference type="InterPro" id="IPR016035">
    <property type="entry name" value="Acyl_Trfase/lysoPLipase"/>
</dbReference>
<dbReference type="Gramene" id="RZC67250">
    <property type="protein sequence ID" value="RZC67250"/>
    <property type="gene ID" value="C5167_010933"/>
</dbReference>
<evidence type="ECO:0000256" key="5">
    <source>
        <dbReference type="ARBA" id="ARBA00023098"/>
    </source>
</evidence>
<feature type="short sequence motif" description="GXSXG" evidence="6">
    <location>
        <begin position="77"/>
        <end position="81"/>
    </location>
</feature>
<dbReference type="PANTHER" id="PTHR32176:SF120">
    <property type="entry name" value="PATATIN"/>
    <property type="match status" value="1"/>
</dbReference>
<gene>
    <name evidence="9" type="ORF">C5167_010933</name>
</gene>
<evidence type="ECO:0000313" key="10">
    <source>
        <dbReference type="Proteomes" id="UP000316621"/>
    </source>
</evidence>
<dbReference type="GO" id="GO:0047372">
    <property type="term" value="F:monoacylglycerol lipase activity"/>
    <property type="evidence" value="ECO:0007669"/>
    <property type="project" value="TreeGrafter"/>
</dbReference>
<dbReference type="EMBL" id="CM010720">
    <property type="protein sequence ID" value="RZC67250.1"/>
    <property type="molecule type" value="Genomic_DNA"/>
</dbReference>
<dbReference type="OrthoDB" id="1658288at2759"/>
<dbReference type="SUPFAM" id="SSF52151">
    <property type="entry name" value="FabD/lysophospholipase-like"/>
    <property type="match status" value="1"/>
</dbReference>
<evidence type="ECO:0000256" key="1">
    <source>
        <dbReference type="ARBA" id="ARBA00010240"/>
    </source>
</evidence>
<sequence length="416" mass="45385">MATNATIANTQVDRSVSISATNLPPPCEGKMVTVLSIDGGGVRGLIPAAILEFLESKLQELDGEDARIADYFDLIAGTSTGGLLTAMLTVPDKNNRPLYTAKGAVQFYHENCPKIFPHTAKAIILGPIKSLFGAIAGPKYNGKYLRKILGTLLGDIKLHQTLTNVLIPALDIKILQPTIFSTHDAKLERLKNPLMSDVRISTSAAPTYLPAHFFDTVDDNGNSRSYNLIDGGVAANNPTLMAMSHISKEILKENPDFYPIKAMDCRKFLVLSLGTGSAKVEENFTAGLVAKWGILGWLYNNGSTPLIDSFFHASSDVVDIHTSVLFQALKCEKNYLRIQDDSLTGDASSVDISTKKNLESLEEIGKKLLSRPISRSNLETGKFDEIKGEGTNQDALIRFAKLLSDERRLRHGQKSH</sequence>
<keyword evidence="2 6" id="KW-0378">Hydrolase</keyword>
<protein>
    <recommendedName>
        <fullName evidence="7">Patatin</fullName>
        <ecNumber evidence="7">3.1.1.-</ecNumber>
    </recommendedName>
</protein>
<accession>A0A4Y7K4H5</accession>
<proteinExistence type="inferred from homology"/>
<feature type="short sequence motif" description="GXGXXG" evidence="6">
    <location>
        <begin position="39"/>
        <end position="44"/>
    </location>
</feature>
<evidence type="ECO:0000256" key="7">
    <source>
        <dbReference type="RuleBase" id="RU361262"/>
    </source>
</evidence>